<keyword evidence="2" id="KW-1185">Reference proteome</keyword>
<dbReference type="NCBIfam" id="TIGR02757">
    <property type="entry name" value="TIGR02757 family protein"/>
    <property type="match status" value="1"/>
</dbReference>
<dbReference type="RefSeq" id="WP_146263064.1">
    <property type="nucleotide sequence ID" value="NZ_SELG01000041.1"/>
</dbReference>
<evidence type="ECO:0000313" key="1">
    <source>
        <dbReference type="EMBL" id="TWP26645.1"/>
    </source>
</evidence>
<accession>A0A563D8X1</accession>
<dbReference type="OrthoDB" id="9773332at2"/>
<dbReference type="InterPro" id="IPR014127">
    <property type="entry name" value="CHP02757"/>
</dbReference>
<dbReference type="EMBL" id="SELH01000025">
    <property type="protein sequence ID" value="TWP26645.1"/>
    <property type="molecule type" value="Genomic_DNA"/>
</dbReference>
<protein>
    <submittedName>
        <fullName evidence="1">TIGR02757 family protein</fullName>
    </submittedName>
</protein>
<dbReference type="Pfam" id="PF09674">
    <property type="entry name" value="DUF2400"/>
    <property type="match status" value="1"/>
</dbReference>
<proteinExistence type="predicted"/>
<comment type="caution">
    <text evidence="1">The sequence shown here is derived from an EMBL/GenBank/DDBJ whole genome shotgun (WGS) entry which is preliminary data.</text>
</comment>
<gene>
    <name evidence="1" type="ORF">ETU09_08765</name>
</gene>
<sequence length="259" mass="30693">MNFDELKLFLDEKFEEYNHHRFIETDPIQIPHQFTSKEDIEIIGFLIATIAWGNRKSILKSSEKMVNYLEGEPYNFILNHTENDLKKIEGCVHRTFNSEDLIYFIKSLQNIYKNRGGLEKIFSTHKNESNTFYAIERFRKVFFEILPLQRTQKHVSSPLKNSSSKRINMYLRWMVRKDNKGVDFGLWQSISPSQLMCPLDIHSGNTARTLKLLNRNQNDWKSVVELTNNLKKFDKDDPVKYDYSLFGLGVFENFVNKFK</sequence>
<reference evidence="1 2" key="1">
    <citation type="submission" date="2019-02" db="EMBL/GenBank/DDBJ databases">
        <title>Apibacter muscae sp. nov.: a novel member of the house fly microbiota.</title>
        <authorList>
            <person name="Park R."/>
        </authorList>
    </citation>
    <scope>NUCLEOTIDE SEQUENCE [LARGE SCALE GENOMIC DNA]</scope>
    <source>
        <strain evidence="1 2">AL1</strain>
    </source>
</reference>
<name>A0A563D8X1_9FLAO</name>
<organism evidence="1 2">
    <name type="scientific">Apibacter muscae</name>
    <dbReference type="NCBI Taxonomy" id="2509004"/>
    <lineage>
        <taxon>Bacteria</taxon>
        <taxon>Pseudomonadati</taxon>
        <taxon>Bacteroidota</taxon>
        <taxon>Flavobacteriia</taxon>
        <taxon>Flavobacteriales</taxon>
        <taxon>Weeksellaceae</taxon>
        <taxon>Apibacter</taxon>
    </lineage>
</organism>
<evidence type="ECO:0000313" key="2">
    <source>
        <dbReference type="Proteomes" id="UP000319499"/>
    </source>
</evidence>
<dbReference type="AlphaFoldDB" id="A0A563D8X1"/>
<dbReference type="Proteomes" id="UP000319499">
    <property type="component" value="Unassembled WGS sequence"/>
</dbReference>